<evidence type="ECO:0000313" key="2">
    <source>
        <dbReference type="Proteomes" id="UP000654304"/>
    </source>
</evidence>
<name>A0ABR7A925_9BURK</name>
<gene>
    <name evidence="1" type="ORF">H8K43_16900</name>
</gene>
<protein>
    <submittedName>
        <fullName evidence="1">Uncharacterized protein</fullName>
    </submittedName>
</protein>
<proteinExistence type="predicted"/>
<dbReference type="EMBL" id="JACOGD010000010">
    <property type="protein sequence ID" value="MBC3933359.1"/>
    <property type="molecule type" value="Genomic_DNA"/>
</dbReference>
<dbReference type="RefSeq" id="WP_186904943.1">
    <property type="nucleotide sequence ID" value="NZ_JACOGD010000010.1"/>
</dbReference>
<organism evidence="1 2">
    <name type="scientific">Undibacterium curvum</name>
    <dbReference type="NCBI Taxonomy" id="2762294"/>
    <lineage>
        <taxon>Bacteria</taxon>
        <taxon>Pseudomonadati</taxon>
        <taxon>Pseudomonadota</taxon>
        <taxon>Betaproteobacteria</taxon>
        <taxon>Burkholderiales</taxon>
        <taxon>Oxalobacteraceae</taxon>
        <taxon>Undibacterium</taxon>
    </lineage>
</organism>
<evidence type="ECO:0000313" key="1">
    <source>
        <dbReference type="EMBL" id="MBC3933359.1"/>
    </source>
</evidence>
<accession>A0ABR7A925</accession>
<sequence>MALSYGGIDTWLEGKIKQIKSQLKGTEAKGVDIINIFLLESQQNHSQLGQWVRIINSFNYMEIIDLQSFVDTDPLVNVQRFISLASQLMLNAPWPQVHAIGKLLEKPLDRADLNALQLCMNAHQAQWRVTE</sequence>
<comment type="caution">
    <text evidence="1">The sequence shown here is derived from an EMBL/GenBank/DDBJ whole genome shotgun (WGS) entry which is preliminary data.</text>
</comment>
<dbReference type="Proteomes" id="UP000654304">
    <property type="component" value="Unassembled WGS sequence"/>
</dbReference>
<keyword evidence="2" id="KW-1185">Reference proteome</keyword>
<reference evidence="1 2" key="1">
    <citation type="submission" date="2020-08" db="EMBL/GenBank/DDBJ databases">
        <title>Novel species isolated from subtropical streams in China.</title>
        <authorList>
            <person name="Lu H."/>
        </authorList>
    </citation>
    <scope>NUCLEOTIDE SEQUENCE [LARGE SCALE GENOMIC DNA]</scope>
    <source>
        <strain evidence="1 2">CY22W</strain>
    </source>
</reference>